<dbReference type="Proteomes" id="UP000001203">
    <property type="component" value="Chromosome circular"/>
</dbReference>
<organism evidence="7 8">
    <name type="scientific">Crocosphaera subtropica (strain ATCC 51142 / BH68)</name>
    <name type="common">Cyanothece sp. (strain ATCC 51142)</name>
    <dbReference type="NCBI Taxonomy" id="43989"/>
    <lineage>
        <taxon>Bacteria</taxon>
        <taxon>Bacillati</taxon>
        <taxon>Cyanobacteriota</taxon>
        <taxon>Cyanophyceae</taxon>
        <taxon>Oscillatoriophycideae</taxon>
        <taxon>Chroococcales</taxon>
        <taxon>Aphanothecaceae</taxon>
        <taxon>Crocosphaera</taxon>
        <taxon>Crocosphaera subtropica</taxon>
    </lineage>
</organism>
<dbReference type="Pfam" id="PF06271">
    <property type="entry name" value="RDD"/>
    <property type="match status" value="1"/>
</dbReference>
<name>B1WX31_CROS5</name>
<dbReference type="EMBL" id="CP000806">
    <property type="protein sequence ID" value="ACB54097.1"/>
    <property type="molecule type" value="Genomic_DNA"/>
</dbReference>
<protein>
    <recommendedName>
        <fullName evidence="6">RDD domain-containing protein</fullName>
    </recommendedName>
</protein>
<dbReference type="STRING" id="43989.cce_4749"/>
<keyword evidence="2 5" id="KW-0812">Transmembrane</keyword>
<dbReference type="AlphaFoldDB" id="B1WX31"/>
<dbReference type="OrthoDB" id="462690at2"/>
<dbReference type="HOGENOM" id="CLU_108009_0_0_3"/>
<evidence type="ECO:0000256" key="2">
    <source>
        <dbReference type="ARBA" id="ARBA00022692"/>
    </source>
</evidence>
<sequence>MYSNQLPPTDQHFPKVPLDRRAYAFLLDFVTVWFLSSFFQGLVKDLVFFGVWLILRIIIVEKNKGQSLGSWAFDIKVIDIRFLRVPVLQDLAKREAILGFVAMLAMVGLNINFKNGLSMLIFITPLIIDCGVAIGDEEYNQAFHDRVGKTIVIQTKRGFSLDLRLKKLWKIIKAKIQSRQTKRQSYRDDYYDDYDDYNDQY</sequence>
<keyword evidence="3 5" id="KW-1133">Transmembrane helix</keyword>
<evidence type="ECO:0000313" key="8">
    <source>
        <dbReference type="Proteomes" id="UP000001203"/>
    </source>
</evidence>
<comment type="subcellular location">
    <subcellularLocation>
        <location evidence="1">Membrane</location>
        <topology evidence="1">Multi-pass membrane protein</topology>
    </subcellularLocation>
</comment>
<feature type="transmembrane region" description="Helical" evidence="5">
    <location>
        <begin position="96"/>
        <end position="113"/>
    </location>
</feature>
<gene>
    <name evidence="7" type="ordered locus">cce_4749</name>
</gene>
<dbReference type="eggNOG" id="COG1714">
    <property type="taxonomic scope" value="Bacteria"/>
</dbReference>
<evidence type="ECO:0000256" key="4">
    <source>
        <dbReference type="ARBA" id="ARBA00023136"/>
    </source>
</evidence>
<dbReference type="GO" id="GO:0016020">
    <property type="term" value="C:membrane"/>
    <property type="evidence" value="ECO:0007669"/>
    <property type="project" value="UniProtKB-SubCell"/>
</dbReference>
<evidence type="ECO:0000256" key="3">
    <source>
        <dbReference type="ARBA" id="ARBA00022989"/>
    </source>
</evidence>
<keyword evidence="8" id="KW-1185">Reference proteome</keyword>
<evidence type="ECO:0000256" key="1">
    <source>
        <dbReference type="ARBA" id="ARBA00004141"/>
    </source>
</evidence>
<feature type="domain" description="RDD" evidence="6">
    <location>
        <begin position="17"/>
        <end position="148"/>
    </location>
</feature>
<reference evidence="7 8" key="1">
    <citation type="journal article" date="2008" name="Proc. Natl. Acad. Sci. U.S.A.">
        <title>The genome of Cyanothece 51142, a unicellular diazotrophic cyanobacterium important in the marine nitrogen cycle.</title>
        <authorList>
            <person name="Welsh E.A."/>
            <person name="Liberton M."/>
            <person name="Stoeckel J."/>
            <person name="Loh T."/>
            <person name="Elvitigala T."/>
            <person name="Wang C."/>
            <person name="Wollam A."/>
            <person name="Fulton R.S."/>
            <person name="Clifton S.W."/>
            <person name="Jacobs J.M."/>
            <person name="Aurora R."/>
            <person name="Ghosh B.K."/>
            <person name="Sherman L.A."/>
            <person name="Smith R.D."/>
            <person name="Wilson R.K."/>
            <person name="Pakrasi H.B."/>
        </authorList>
    </citation>
    <scope>NUCLEOTIDE SEQUENCE [LARGE SCALE GENOMIC DNA]</scope>
    <source>
        <strain evidence="8">ATCC 51142 / BH68</strain>
    </source>
</reference>
<dbReference type="KEGG" id="cyt:cce_4749"/>
<dbReference type="InterPro" id="IPR010432">
    <property type="entry name" value="RDD"/>
</dbReference>
<evidence type="ECO:0000256" key="5">
    <source>
        <dbReference type="SAM" id="Phobius"/>
    </source>
</evidence>
<dbReference type="RefSeq" id="WP_009543212.1">
    <property type="nucleotide sequence ID" value="NC_010546.1"/>
</dbReference>
<accession>B1WX31</accession>
<keyword evidence="4 5" id="KW-0472">Membrane</keyword>
<evidence type="ECO:0000313" key="7">
    <source>
        <dbReference type="EMBL" id="ACB54097.1"/>
    </source>
</evidence>
<feature type="transmembrane region" description="Helical" evidence="5">
    <location>
        <begin position="22"/>
        <end position="43"/>
    </location>
</feature>
<proteinExistence type="predicted"/>
<evidence type="ECO:0000259" key="6">
    <source>
        <dbReference type="Pfam" id="PF06271"/>
    </source>
</evidence>